<accession>A0A0M8JQ82</accession>
<dbReference type="AlphaFoldDB" id="A0A0M8JQ82"/>
<dbReference type="EMBL" id="LGCM01000039">
    <property type="protein sequence ID" value="KPL80755.1"/>
    <property type="molecule type" value="Genomic_DNA"/>
</dbReference>
<dbReference type="PANTHER" id="PTHR30024">
    <property type="entry name" value="ALIPHATIC SULFONATES-BINDING PROTEIN-RELATED"/>
    <property type="match status" value="1"/>
</dbReference>
<sequence>MKLYRLLASLVLAAILLTACAPAAAPAASDAAPAPAADAPKLRIAEQFGLGYAMLTVAREQKMFEKYLPGLQVEWQTYGSGGAINEAFVAGQVDAAIMGIPPFLIGWDKGIPWKVASGVCVMPLGLQTYKDDIQSLKDFKEGDKIAYPAPGSIQHILLSMAAEKELGSPTALDDFGVAMAHPDAAAALISQKDISAHFTSPPYNFQELSAPGIRQIVDGTQAFGSDFSFLVAVASKDLYEKNPQVYAAFVLGLSDAAAFINEQPEAAAKILAPSFKLDEATTLKYLTWPGMNYTTTPYGLMGFSDFMVNAGYIKNAPKSVSDIAWYNVVSTVGEMQGETPSALEKLQYRP</sequence>
<dbReference type="STRING" id="229921.ADN01_11585"/>
<keyword evidence="1" id="KW-0732">Signal</keyword>
<dbReference type="Proteomes" id="UP000050501">
    <property type="component" value="Unassembled WGS sequence"/>
</dbReference>
<dbReference type="PROSITE" id="PS51257">
    <property type="entry name" value="PROKAR_LIPOPROTEIN"/>
    <property type="match status" value="1"/>
</dbReference>
<proteinExistence type="predicted"/>
<name>A0A0M8JQ82_9CHLR</name>
<evidence type="ECO:0000256" key="1">
    <source>
        <dbReference type="SAM" id="SignalP"/>
    </source>
</evidence>
<dbReference type="SUPFAM" id="SSF53850">
    <property type="entry name" value="Periplasmic binding protein-like II"/>
    <property type="match status" value="1"/>
</dbReference>
<dbReference type="PANTHER" id="PTHR30024:SF2">
    <property type="entry name" value="ABC TRANSPORTER SUBSTRATE-BINDING PROTEIN"/>
    <property type="match status" value="1"/>
</dbReference>
<dbReference type="RefSeq" id="WP_062419846.1">
    <property type="nucleotide sequence ID" value="NZ_BBXZ01000183.1"/>
</dbReference>
<evidence type="ECO:0000313" key="3">
    <source>
        <dbReference type="EMBL" id="KPL80755.1"/>
    </source>
</evidence>
<feature type="chain" id="PRO_5007418294" evidence="1">
    <location>
        <begin position="24"/>
        <end position="350"/>
    </location>
</feature>
<dbReference type="EMBL" id="DF967975">
    <property type="protein sequence ID" value="GAP19577.1"/>
    <property type="molecule type" value="Genomic_DNA"/>
</dbReference>
<feature type="signal peptide" evidence="1">
    <location>
        <begin position="1"/>
        <end position="23"/>
    </location>
</feature>
<reference evidence="3 4" key="2">
    <citation type="submission" date="2015-07" db="EMBL/GenBank/DDBJ databases">
        <title>Genome sequence of Levilinea saccharolytica DSM 16555.</title>
        <authorList>
            <person name="Hemp J."/>
            <person name="Ward L.M."/>
            <person name="Pace L.A."/>
            <person name="Fischer W.W."/>
        </authorList>
    </citation>
    <scope>NUCLEOTIDE SEQUENCE [LARGE SCALE GENOMIC DNA]</scope>
    <source>
        <strain evidence="3 4">KIBI-1</strain>
    </source>
</reference>
<protein>
    <submittedName>
        <fullName evidence="3">ABC transporter substrate-binding protein</fullName>
    </submittedName>
    <submittedName>
        <fullName evidence="2">ABC-type nitrate/sulfonate/bicarbonate transport system, periplasmic component</fullName>
    </submittedName>
</protein>
<dbReference type="Gene3D" id="3.40.190.10">
    <property type="entry name" value="Periplasmic binding protein-like II"/>
    <property type="match status" value="2"/>
</dbReference>
<dbReference type="Pfam" id="PF13379">
    <property type="entry name" value="NMT1_2"/>
    <property type="match status" value="1"/>
</dbReference>
<keyword evidence="4" id="KW-1185">Reference proteome</keyword>
<organism evidence="2">
    <name type="scientific">Levilinea saccharolytica</name>
    <dbReference type="NCBI Taxonomy" id="229921"/>
    <lineage>
        <taxon>Bacteria</taxon>
        <taxon>Bacillati</taxon>
        <taxon>Chloroflexota</taxon>
        <taxon>Anaerolineae</taxon>
        <taxon>Anaerolineales</taxon>
        <taxon>Anaerolineaceae</taxon>
        <taxon>Levilinea</taxon>
    </lineage>
</organism>
<reference evidence="2" key="1">
    <citation type="journal article" date="2015" name="Genome Announc.">
        <title>Draft Genome Sequences of Anaerolinea thermolimosa IMO-1, Bellilinea caldifistulae GOMI-1, Leptolinea tardivitalis YMTK-2, Levilinea saccharolytica KIBI-1, Longilinea arvoryzae KOME-1, Previously Described as Members of the Class Anaerolineae (Chloroflexi).</title>
        <authorList>
            <person name="Matsuura N."/>
            <person name="Tourlousse M.D."/>
            <person name="Ohashi A."/>
            <person name="Hugenholtz P."/>
            <person name="Sekiguchi Y."/>
        </authorList>
    </citation>
    <scope>NUCLEOTIDE SEQUENCE</scope>
    <source>
        <strain evidence="2">KIBI-1</strain>
    </source>
</reference>
<evidence type="ECO:0000313" key="2">
    <source>
        <dbReference type="EMBL" id="GAP19577.1"/>
    </source>
</evidence>
<dbReference type="OrthoDB" id="286202at2"/>
<dbReference type="PATRIC" id="fig|229921.5.peg.1539"/>
<gene>
    <name evidence="3" type="ORF">ADN01_11585</name>
    <name evidence="2" type="ORF">LSAC_03487</name>
</gene>
<evidence type="ECO:0000313" key="4">
    <source>
        <dbReference type="Proteomes" id="UP000050501"/>
    </source>
</evidence>